<dbReference type="PANTHER" id="PTHR36114:SF1">
    <property type="entry name" value="16.7 KDA PROTEIN IN WHIE LOCUS"/>
    <property type="match status" value="1"/>
</dbReference>
<proteinExistence type="predicted"/>
<organism evidence="2">
    <name type="scientific">uncultured marine thaumarchaeote AD1000_06_F06</name>
    <dbReference type="NCBI Taxonomy" id="1455885"/>
    <lineage>
        <taxon>Archaea</taxon>
        <taxon>Nitrososphaerota</taxon>
        <taxon>environmental samples</taxon>
    </lineage>
</organism>
<sequence>MSIKEDSKISFINGSENVKIKQYFDPKNTSNGINYSLAQFSLEIGEKTKLHKIKSSEIYYILEGNGKLKINNEKFELKKNDSAYVPPNSEQFLENIGSEKLRFLCIVEPAWKPEDDKLLE</sequence>
<protein>
    <submittedName>
        <fullName evidence="2">Cupin 2 domain-containing protein</fullName>
    </submittedName>
</protein>
<feature type="domain" description="Cupin type-2" evidence="1">
    <location>
        <begin position="40"/>
        <end position="107"/>
    </location>
</feature>
<dbReference type="InterPro" id="IPR052044">
    <property type="entry name" value="PKS_Associated_Protein"/>
</dbReference>
<dbReference type="Gene3D" id="2.60.120.10">
    <property type="entry name" value="Jelly Rolls"/>
    <property type="match status" value="1"/>
</dbReference>
<dbReference type="PANTHER" id="PTHR36114">
    <property type="entry name" value="16.7 KDA PROTEIN IN WHIE LOCUS"/>
    <property type="match status" value="1"/>
</dbReference>
<dbReference type="Pfam" id="PF07883">
    <property type="entry name" value="Cupin_2"/>
    <property type="match status" value="1"/>
</dbReference>
<dbReference type="AlphaFoldDB" id="A0A075FI52"/>
<evidence type="ECO:0000259" key="1">
    <source>
        <dbReference type="Pfam" id="PF07883"/>
    </source>
</evidence>
<dbReference type="InterPro" id="IPR014710">
    <property type="entry name" value="RmlC-like_jellyroll"/>
</dbReference>
<dbReference type="EMBL" id="KF900318">
    <property type="protein sequence ID" value="AIE90783.1"/>
    <property type="molecule type" value="Genomic_DNA"/>
</dbReference>
<accession>A0A075FI52</accession>
<dbReference type="SUPFAM" id="SSF51182">
    <property type="entry name" value="RmlC-like cupins"/>
    <property type="match status" value="1"/>
</dbReference>
<dbReference type="InterPro" id="IPR011051">
    <property type="entry name" value="RmlC_Cupin_sf"/>
</dbReference>
<name>A0A075FI52_9ARCH</name>
<reference evidence="2" key="1">
    <citation type="journal article" date="2014" name="Genome Biol. Evol.">
        <title>Pangenome evidence for extensive interdomain horizontal transfer affecting lineage core and shell genes in uncultured planktonic thaumarchaeota and euryarchaeota.</title>
        <authorList>
            <person name="Deschamps P."/>
            <person name="Zivanovic Y."/>
            <person name="Moreira D."/>
            <person name="Rodriguez-Valera F."/>
            <person name="Lopez-Garcia P."/>
        </authorList>
    </citation>
    <scope>NUCLEOTIDE SEQUENCE</scope>
</reference>
<evidence type="ECO:0000313" key="2">
    <source>
        <dbReference type="EMBL" id="AIE90783.1"/>
    </source>
</evidence>
<dbReference type="CDD" id="cd02214">
    <property type="entry name" value="cupin_MJ1618"/>
    <property type="match status" value="1"/>
</dbReference>
<dbReference type="InterPro" id="IPR013096">
    <property type="entry name" value="Cupin_2"/>
</dbReference>